<feature type="transmembrane region" description="Helical" evidence="6">
    <location>
        <begin position="92"/>
        <end position="114"/>
    </location>
</feature>
<keyword evidence="3 6" id="KW-0812">Transmembrane</keyword>
<dbReference type="GO" id="GO:1902600">
    <property type="term" value="P:proton transmembrane transport"/>
    <property type="evidence" value="ECO:0007669"/>
    <property type="project" value="InterPro"/>
</dbReference>
<name>A0A8S1GQU4_9PELO</name>
<dbReference type="Proteomes" id="UP000835052">
    <property type="component" value="Unassembled WGS sequence"/>
</dbReference>
<accession>A0A8S1GQU4</accession>
<evidence type="ECO:0000256" key="4">
    <source>
        <dbReference type="ARBA" id="ARBA00022989"/>
    </source>
</evidence>
<feature type="transmembrane region" description="Helical" evidence="6">
    <location>
        <begin position="321"/>
        <end position="345"/>
    </location>
</feature>
<keyword evidence="5 6" id="KW-0472">Membrane</keyword>
<keyword evidence="4 6" id="KW-1133">Transmembrane helix</keyword>
<reference evidence="8" key="1">
    <citation type="submission" date="2020-10" db="EMBL/GenBank/DDBJ databases">
        <authorList>
            <person name="Kikuchi T."/>
        </authorList>
    </citation>
    <scope>NUCLEOTIDE SEQUENCE</scope>
    <source>
        <strain evidence="8">NKZ352</strain>
    </source>
</reference>
<keyword evidence="9" id="KW-1185">Reference proteome</keyword>
<feature type="transmembrane region" description="Helical" evidence="6">
    <location>
        <begin position="178"/>
        <end position="199"/>
    </location>
</feature>
<comment type="similarity">
    <text evidence="2">Belongs to the monovalent cation:proton antiporter 1 (CPA1) transporter (TC 2.A.36) family.</text>
</comment>
<feature type="transmembrane region" description="Helical" evidence="6">
    <location>
        <begin position="240"/>
        <end position="260"/>
    </location>
</feature>
<dbReference type="Pfam" id="PF00999">
    <property type="entry name" value="Na_H_Exchanger"/>
    <property type="match status" value="1"/>
</dbReference>
<gene>
    <name evidence="8" type="ORF">CAUJ_LOCUS932</name>
</gene>
<evidence type="ECO:0000256" key="1">
    <source>
        <dbReference type="ARBA" id="ARBA00004141"/>
    </source>
</evidence>
<sequence length="504" mass="55549">MQCVSKMHNNLHSFFNNREVNSIVTALFVFIGLYISIITVLGQSFWHPLQDGSLVSDDNAAINVRTILVVFFILTMSLAAGGVAHIIRLPPLLGSLVLGIFLRNVPILHQIFVIPPYWDAILRKIAFVNVVVCWALSTNLKFLNSRASLPLALGILTPIGEALALGFGAYFILGLSEVMSVLCGLILAAVSPASTVVTINRLKNEFYLNNERTLETITAATNFDSFSLCIGCSSHFIRFIFRNSFVFGVIAGVFLGWLFWRFPRSDAPHMSLARTFLIATYSIGLVIGSYFLLYPCAGLVGGLLMGAMASARWGMDNDNKGVTIVTTFKYMWEIVSSPLLFALLGRKFDCSTLTWESVFLCLGLIAIGIIVRIVLVMLVTACFSTKFKEQVVICLSMLPRAAIQADLGPTLVALAFAFPQYIGDANIILRSCILTALFTAPLFELLLSIAAPRLLNHMGYEDDENQVPVKPTSEEIHSTYNNSSTFVSRFKAISRDSETVVERY</sequence>
<feature type="domain" description="Cation/H+ exchanger transmembrane" evidence="7">
    <location>
        <begin position="74"/>
        <end position="441"/>
    </location>
</feature>
<dbReference type="PANTHER" id="PTHR31102:SF1">
    <property type="entry name" value="CATION_H+ EXCHANGER DOMAIN-CONTAINING PROTEIN"/>
    <property type="match status" value="1"/>
</dbReference>
<dbReference type="InterPro" id="IPR051843">
    <property type="entry name" value="CPA1_transporter"/>
</dbReference>
<evidence type="ECO:0000313" key="9">
    <source>
        <dbReference type="Proteomes" id="UP000835052"/>
    </source>
</evidence>
<evidence type="ECO:0000256" key="3">
    <source>
        <dbReference type="ARBA" id="ARBA00022692"/>
    </source>
</evidence>
<dbReference type="GO" id="GO:0016020">
    <property type="term" value="C:membrane"/>
    <property type="evidence" value="ECO:0007669"/>
    <property type="project" value="UniProtKB-SubCell"/>
</dbReference>
<proteinExistence type="inferred from homology"/>
<protein>
    <recommendedName>
        <fullName evidence="7">Cation/H+ exchanger transmembrane domain-containing protein</fullName>
    </recommendedName>
</protein>
<evidence type="ECO:0000256" key="5">
    <source>
        <dbReference type="ARBA" id="ARBA00023136"/>
    </source>
</evidence>
<dbReference type="AlphaFoldDB" id="A0A8S1GQU4"/>
<feature type="transmembrane region" description="Helical" evidence="6">
    <location>
        <begin position="428"/>
        <end position="450"/>
    </location>
</feature>
<evidence type="ECO:0000313" key="8">
    <source>
        <dbReference type="EMBL" id="CAD6185013.1"/>
    </source>
</evidence>
<evidence type="ECO:0000256" key="6">
    <source>
        <dbReference type="SAM" id="Phobius"/>
    </source>
</evidence>
<dbReference type="InterPro" id="IPR038770">
    <property type="entry name" value="Na+/solute_symporter_sf"/>
</dbReference>
<feature type="transmembrane region" description="Helical" evidence="6">
    <location>
        <begin position="66"/>
        <end position="87"/>
    </location>
</feature>
<feature type="transmembrane region" description="Helical" evidence="6">
    <location>
        <begin position="149"/>
        <end position="172"/>
    </location>
</feature>
<comment type="caution">
    <text evidence="8">The sequence shown here is derived from an EMBL/GenBank/DDBJ whole genome shotgun (WGS) entry which is preliminary data.</text>
</comment>
<dbReference type="GO" id="GO:0015297">
    <property type="term" value="F:antiporter activity"/>
    <property type="evidence" value="ECO:0007669"/>
    <property type="project" value="InterPro"/>
</dbReference>
<comment type="subcellular location">
    <subcellularLocation>
        <location evidence="1">Membrane</location>
        <topology evidence="1">Multi-pass membrane protein</topology>
    </subcellularLocation>
</comment>
<dbReference type="EMBL" id="CAJGYM010000002">
    <property type="protein sequence ID" value="CAD6185013.1"/>
    <property type="molecule type" value="Genomic_DNA"/>
</dbReference>
<dbReference type="Gene3D" id="1.20.1530.20">
    <property type="match status" value="1"/>
</dbReference>
<dbReference type="PANTHER" id="PTHR31102">
    <property type="match status" value="1"/>
</dbReference>
<feature type="transmembrane region" description="Helical" evidence="6">
    <location>
        <begin position="20"/>
        <end position="46"/>
    </location>
</feature>
<feature type="transmembrane region" description="Helical" evidence="6">
    <location>
        <begin position="280"/>
        <end position="309"/>
    </location>
</feature>
<dbReference type="OrthoDB" id="423807at2759"/>
<dbReference type="InterPro" id="IPR006153">
    <property type="entry name" value="Cation/H_exchanger_TM"/>
</dbReference>
<feature type="transmembrane region" description="Helical" evidence="6">
    <location>
        <begin position="357"/>
        <end position="383"/>
    </location>
</feature>
<organism evidence="8 9">
    <name type="scientific">Caenorhabditis auriculariae</name>
    <dbReference type="NCBI Taxonomy" id="2777116"/>
    <lineage>
        <taxon>Eukaryota</taxon>
        <taxon>Metazoa</taxon>
        <taxon>Ecdysozoa</taxon>
        <taxon>Nematoda</taxon>
        <taxon>Chromadorea</taxon>
        <taxon>Rhabditida</taxon>
        <taxon>Rhabditina</taxon>
        <taxon>Rhabditomorpha</taxon>
        <taxon>Rhabditoidea</taxon>
        <taxon>Rhabditidae</taxon>
        <taxon>Peloderinae</taxon>
        <taxon>Caenorhabditis</taxon>
    </lineage>
</organism>
<evidence type="ECO:0000259" key="7">
    <source>
        <dbReference type="Pfam" id="PF00999"/>
    </source>
</evidence>
<evidence type="ECO:0000256" key="2">
    <source>
        <dbReference type="ARBA" id="ARBA00007367"/>
    </source>
</evidence>